<evidence type="ECO:0000256" key="10">
    <source>
        <dbReference type="HAMAP-Rule" id="MF_00022"/>
    </source>
</evidence>
<dbReference type="FunFam" id="3.40.50.620:FF:000007">
    <property type="entry name" value="Glutamate--tRNA ligase"/>
    <property type="match status" value="1"/>
</dbReference>
<dbReference type="GO" id="GO:0008270">
    <property type="term" value="F:zinc ion binding"/>
    <property type="evidence" value="ECO:0007669"/>
    <property type="project" value="InterPro"/>
</dbReference>
<evidence type="ECO:0000313" key="13">
    <source>
        <dbReference type="EMBL" id="SLN19735.1"/>
    </source>
</evidence>
<keyword evidence="8 10" id="KW-0648">Protein biosynthesis</keyword>
<comment type="function">
    <text evidence="10">Catalyzes the attachment of glutamate to tRNA(Glu) in a two-step reaction: glutamate is first activated by ATP to form Glu-AMP and then transferred to the acceptor end of tRNA(Glu).</text>
</comment>
<organism evidence="13 14">
    <name type="scientific">Pacificibacter marinus</name>
    <dbReference type="NCBI Taxonomy" id="658057"/>
    <lineage>
        <taxon>Bacteria</taxon>
        <taxon>Pseudomonadati</taxon>
        <taxon>Pseudomonadota</taxon>
        <taxon>Alphaproteobacteria</taxon>
        <taxon>Rhodobacterales</taxon>
        <taxon>Roseobacteraceae</taxon>
        <taxon>Pacificibacter</taxon>
    </lineage>
</organism>
<evidence type="ECO:0000256" key="9">
    <source>
        <dbReference type="ARBA" id="ARBA00023146"/>
    </source>
</evidence>
<keyword evidence="5 10" id="KW-0436">Ligase</keyword>
<dbReference type="GO" id="GO:0000049">
    <property type="term" value="F:tRNA binding"/>
    <property type="evidence" value="ECO:0007669"/>
    <property type="project" value="InterPro"/>
</dbReference>
<dbReference type="InterPro" id="IPR000924">
    <property type="entry name" value="Glu/Gln-tRNA-synth"/>
</dbReference>
<keyword evidence="6 10" id="KW-0547">Nucleotide-binding</keyword>
<dbReference type="PRINTS" id="PR00987">
    <property type="entry name" value="TRNASYNTHGLU"/>
</dbReference>
<dbReference type="PANTHER" id="PTHR43311">
    <property type="entry name" value="GLUTAMATE--TRNA LIGASE"/>
    <property type="match status" value="1"/>
</dbReference>
<keyword evidence="9 10" id="KW-0030">Aminoacyl-tRNA synthetase</keyword>
<comment type="catalytic activity">
    <reaction evidence="10">
        <text>tRNA(Glu) + L-glutamate + ATP = L-glutamyl-tRNA(Glu) + AMP + diphosphate</text>
        <dbReference type="Rhea" id="RHEA:23540"/>
        <dbReference type="Rhea" id="RHEA-COMP:9663"/>
        <dbReference type="Rhea" id="RHEA-COMP:9680"/>
        <dbReference type="ChEBI" id="CHEBI:29985"/>
        <dbReference type="ChEBI" id="CHEBI:30616"/>
        <dbReference type="ChEBI" id="CHEBI:33019"/>
        <dbReference type="ChEBI" id="CHEBI:78442"/>
        <dbReference type="ChEBI" id="CHEBI:78520"/>
        <dbReference type="ChEBI" id="CHEBI:456215"/>
        <dbReference type="EC" id="6.1.1.17"/>
    </reaction>
</comment>
<accession>A0A1Y5RM76</accession>
<evidence type="ECO:0000256" key="3">
    <source>
        <dbReference type="ARBA" id="ARBA00011245"/>
    </source>
</evidence>
<dbReference type="HAMAP" id="MF_00022">
    <property type="entry name" value="Glu_tRNA_synth_type1"/>
    <property type="match status" value="1"/>
</dbReference>
<feature type="short sequence motif" description="'HIGH' region" evidence="10">
    <location>
        <begin position="21"/>
        <end position="31"/>
    </location>
</feature>
<comment type="similarity">
    <text evidence="2 10">Belongs to the class-I aminoacyl-tRNA synthetase family. Glutamate--tRNA ligase type 1 subfamily.</text>
</comment>
<dbReference type="SUPFAM" id="SSF52374">
    <property type="entry name" value="Nucleotidylyl transferase"/>
    <property type="match status" value="1"/>
</dbReference>
<dbReference type="RefSeq" id="WP_085847452.1">
    <property type="nucleotide sequence ID" value="NZ_FNZV01000001.1"/>
</dbReference>
<dbReference type="InterPro" id="IPR004527">
    <property type="entry name" value="Glu-tRNA-ligase_bac/mito"/>
</dbReference>
<dbReference type="GO" id="GO:0006424">
    <property type="term" value="P:glutamyl-tRNA aminoacylation"/>
    <property type="evidence" value="ECO:0007669"/>
    <property type="project" value="UniProtKB-UniRule"/>
</dbReference>
<dbReference type="Gene3D" id="1.10.10.350">
    <property type="match status" value="1"/>
</dbReference>
<evidence type="ECO:0000256" key="2">
    <source>
        <dbReference type="ARBA" id="ARBA00007894"/>
    </source>
</evidence>
<name>A0A1Y5RM76_9RHOB</name>
<reference evidence="13 14" key="1">
    <citation type="submission" date="2017-03" db="EMBL/GenBank/DDBJ databases">
        <authorList>
            <person name="Afonso C.L."/>
            <person name="Miller P.J."/>
            <person name="Scott M.A."/>
            <person name="Spackman E."/>
            <person name="Goraichik I."/>
            <person name="Dimitrov K.M."/>
            <person name="Suarez D.L."/>
            <person name="Swayne D.E."/>
        </authorList>
    </citation>
    <scope>NUCLEOTIDE SEQUENCE [LARGE SCALE GENOMIC DNA]</scope>
    <source>
        <strain evidence="13 14">CECT 7971</strain>
    </source>
</reference>
<dbReference type="CDD" id="cd00808">
    <property type="entry name" value="GluRS_core"/>
    <property type="match status" value="1"/>
</dbReference>
<dbReference type="InterPro" id="IPR001412">
    <property type="entry name" value="aa-tRNA-synth_I_CS"/>
</dbReference>
<dbReference type="GO" id="GO:0005524">
    <property type="term" value="F:ATP binding"/>
    <property type="evidence" value="ECO:0007669"/>
    <property type="project" value="UniProtKB-UniRule"/>
</dbReference>
<dbReference type="Pfam" id="PF19269">
    <property type="entry name" value="Anticodon_2"/>
    <property type="match status" value="1"/>
</dbReference>
<keyword evidence="7 10" id="KW-0067">ATP-binding</keyword>
<comment type="subunit">
    <text evidence="3 10">Monomer.</text>
</comment>
<evidence type="ECO:0000256" key="4">
    <source>
        <dbReference type="ARBA" id="ARBA00022490"/>
    </source>
</evidence>
<evidence type="ECO:0000313" key="14">
    <source>
        <dbReference type="Proteomes" id="UP000193307"/>
    </source>
</evidence>
<evidence type="ECO:0000256" key="8">
    <source>
        <dbReference type="ARBA" id="ARBA00022917"/>
    </source>
</evidence>
<gene>
    <name evidence="13" type="primary">gltX_1</name>
    <name evidence="10" type="synonym">gltX</name>
    <name evidence="13" type="ORF">PAM7971_00571</name>
</gene>
<dbReference type="InterPro" id="IPR008925">
    <property type="entry name" value="aa_tRNA-synth_I_cd-bd_sf"/>
</dbReference>
<protein>
    <recommendedName>
        <fullName evidence="10">Glutamate--tRNA ligase</fullName>
        <ecNumber evidence="10">6.1.1.17</ecNumber>
    </recommendedName>
    <alternativeName>
        <fullName evidence="10">Glutamyl-tRNA synthetase</fullName>
        <shortName evidence="10">GluRS</shortName>
    </alternativeName>
</protein>
<dbReference type="NCBIfam" id="TIGR00464">
    <property type="entry name" value="gltX_bact"/>
    <property type="match status" value="1"/>
</dbReference>
<dbReference type="Pfam" id="PF00749">
    <property type="entry name" value="tRNA-synt_1c"/>
    <property type="match status" value="1"/>
</dbReference>
<dbReference type="InterPro" id="IPR045462">
    <property type="entry name" value="aa-tRNA-synth_I_cd-bd"/>
</dbReference>
<dbReference type="Proteomes" id="UP000193307">
    <property type="component" value="Unassembled WGS sequence"/>
</dbReference>
<dbReference type="InterPro" id="IPR020751">
    <property type="entry name" value="aa-tRNA-synth_I_codon-bd_sub2"/>
</dbReference>
<comment type="subcellular location">
    <subcellularLocation>
        <location evidence="1 10">Cytoplasm</location>
    </subcellularLocation>
</comment>
<dbReference type="EMBL" id="FWFW01000001">
    <property type="protein sequence ID" value="SLN19735.1"/>
    <property type="molecule type" value="Genomic_DNA"/>
</dbReference>
<evidence type="ECO:0000256" key="7">
    <source>
        <dbReference type="ARBA" id="ARBA00022840"/>
    </source>
</evidence>
<feature type="short sequence motif" description="'KMSKS' region" evidence="10">
    <location>
        <begin position="249"/>
        <end position="253"/>
    </location>
</feature>
<feature type="domain" description="Aminoacyl-tRNA synthetase class I anticodon-binding" evidence="12">
    <location>
        <begin position="340"/>
        <end position="474"/>
    </location>
</feature>
<proteinExistence type="inferred from homology"/>
<dbReference type="GO" id="GO:0005829">
    <property type="term" value="C:cytosol"/>
    <property type="evidence" value="ECO:0007669"/>
    <property type="project" value="TreeGrafter"/>
</dbReference>
<evidence type="ECO:0000256" key="5">
    <source>
        <dbReference type="ARBA" id="ARBA00022598"/>
    </source>
</evidence>
<dbReference type="EC" id="6.1.1.17" evidence="10"/>
<dbReference type="STRING" id="658057.SAMN04488032_10179"/>
<dbReference type="InterPro" id="IPR049940">
    <property type="entry name" value="GluQ/Sye"/>
</dbReference>
<dbReference type="OrthoDB" id="9807503at2"/>
<evidence type="ECO:0000256" key="6">
    <source>
        <dbReference type="ARBA" id="ARBA00022741"/>
    </source>
</evidence>
<dbReference type="InterPro" id="IPR020058">
    <property type="entry name" value="Glu/Gln-tRNA-synth_Ib_cat-dom"/>
</dbReference>
<dbReference type="PANTHER" id="PTHR43311:SF2">
    <property type="entry name" value="GLUTAMATE--TRNA LIGASE, MITOCHONDRIAL-RELATED"/>
    <property type="match status" value="1"/>
</dbReference>
<keyword evidence="14" id="KW-1185">Reference proteome</keyword>
<dbReference type="AlphaFoldDB" id="A0A1Y5RM76"/>
<dbReference type="Gene3D" id="3.40.50.620">
    <property type="entry name" value="HUPs"/>
    <property type="match status" value="1"/>
</dbReference>
<keyword evidence="4 10" id="KW-0963">Cytoplasm</keyword>
<feature type="binding site" evidence="10">
    <location>
        <position position="252"/>
    </location>
    <ligand>
        <name>ATP</name>
        <dbReference type="ChEBI" id="CHEBI:30616"/>
    </ligand>
</feature>
<feature type="domain" description="Glutamyl/glutaminyl-tRNA synthetase class Ib catalytic" evidence="11">
    <location>
        <begin position="15"/>
        <end position="316"/>
    </location>
</feature>
<sequence length="477" mass="52408">MSNAAKTTTANAKPVVTRIAPSPTGDMHIGTARTALFSWLYARARGGKFLLRIEDTDRARSTPEATQGILDGMAWLGLDYDGEAVSQFEQAARHAEVAQQMLAAGTAYKCFATQDEIEAFREQARANKTSTLYQSPWRDADESTYPDAPYVIRMKAPRDGATVIRDQVQGDVTIKNDQIDDMIVLRSDGTPTYMLAVVVDDHDMGVTHVIRGDDHLANSARQMMVYDAMGWDLPVYAHIPLIFGPDGKKMSKRHGATGVKEYQAMGYPAQGMRNYLARLGWSHGDDEFFSDAQAMEWFDLDGINKAPARFDTKKLENICGQHLAVMEDAQIMSEIDAYLFASAQPALTPAQKSRLNAALYCLKGSAKTYPQLIEKARFALNQRPVDVDEKAQKHLGAVSNGILEELTPHLQSASWNRDALEAAVGRVMDAQDIGFGKVAGPLRAALAGRAQTPSVLDMMFVLGQEETLARISDAVQE</sequence>
<dbReference type="GO" id="GO:0004818">
    <property type="term" value="F:glutamate-tRNA ligase activity"/>
    <property type="evidence" value="ECO:0007669"/>
    <property type="project" value="UniProtKB-UniRule"/>
</dbReference>
<evidence type="ECO:0000259" key="12">
    <source>
        <dbReference type="Pfam" id="PF19269"/>
    </source>
</evidence>
<comment type="caution">
    <text evidence="10">Lacks conserved residue(s) required for the propagation of feature annotation.</text>
</comment>
<dbReference type="SUPFAM" id="SSF48163">
    <property type="entry name" value="An anticodon-binding domain of class I aminoacyl-tRNA synthetases"/>
    <property type="match status" value="1"/>
</dbReference>
<dbReference type="InterPro" id="IPR014729">
    <property type="entry name" value="Rossmann-like_a/b/a_fold"/>
</dbReference>
<evidence type="ECO:0000259" key="11">
    <source>
        <dbReference type="Pfam" id="PF00749"/>
    </source>
</evidence>
<evidence type="ECO:0000256" key="1">
    <source>
        <dbReference type="ARBA" id="ARBA00004496"/>
    </source>
</evidence>
<dbReference type="PROSITE" id="PS00178">
    <property type="entry name" value="AA_TRNA_LIGASE_I"/>
    <property type="match status" value="1"/>
</dbReference>
<dbReference type="InterPro" id="IPR033910">
    <property type="entry name" value="GluRS_core"/>
</dbReference>